<dbReference type="EMBL" id="CP009974">
    <property type="protein sequence ID" value="AJA15747.1"/>
    <property type="molecule type" value="Genomic_DNA"/>
</dbReference>
<reference evidence="1 2" key="2">
    <citation type="submission" date="2014-11" db="EMBL/GenBank/DDBJ databases">
        <title>Draft genome sequence of the solvent-tolerant Pseudomonas putida S12 including megaplasmid pTTS12.</title>
        <authorList>
            <person name="Wierckx N."/>
            <person name="Nijkamp J."/>
            <person name="Ballerstedt H."/>
            <person name="Siezen R.J."/>
            <person name="Wels M."/>
            <person name="de Ridder D."/>
            <person name="de Winde J.H."/>
            <person name="Ruijssenaars H.J."/>
        </authorList>
    </citation>
    <scope>NUCLEOTIDE SEQUENCE [LARGE SCALE GENOMIC DNA]</scope>
    <source>
        <strain evidence="1 2">S12</strain>
    </source>
</reference>
<gene>
    <name evidence="1" type="ORF">RPPX_21115</name>
</gene>
<evidence type="ECO:0000313" key="2">
    <source>
        <dbReference type="Proteomes" id="UP000017753"/>
    </source>
</evidence>
<sequence>MFSSLNERPVKLQDAARKKQPEIWTIPHSAACIYPVHDSDISCTFVEGTSEDKTMAHSALPVADT</sequence>
<reference evidence="1 2" key="1">
    <citation type="submission" date="2014-11" db="EMBL/GenBank/DDBJ databases">
        <title>Complete genome sequence of Pseudomonas putida S12 including megaplasmid pTTS12.</title>
        <authorList>
            <person name="Kuepper J."/>
            <person name="Ruijssenaars H.J."/>
            <person name="Blank L.M."/>
            <person name="de Winde J.H."/>
            <person name="Wierckx N."/>
        </authorList>
    </citation>
    <scope>NUCLEOTIDE SEQUENCE [LARGE SCALE GENOMIC DNA]</scope>
    <source>
        <strain evidence="1 2">S12</strain>
    </source>
</reference>
<proteinExistence type="predicted"/>
<dbReference type="Proteomes" id="UP000017753">
    <property type="component" value="Chromosome"/>
</dbReference>
<dbReference type="AlphaFoldDB" id="A0AA34RYQ1"/>
<evidence type="ECO:0000313" key="1">
    <source>
        <dbReference type="EMBL" id="AJA15747.1"/>
    </source>
</evidence>
<accession>A0AA34RYQ1</accession>
<protein>
    <submittedName>
        <fullName evidence="1">Uncharacterized protein</fullName>
    </submittedName>
</protein>
<organism evidence="1 2">
    <name type="scientific">Pseudomonas putida S12</name>
    <dbReference type="NCBI Taxonomy" id="1215087"/>
    <lineage>
        <taxon>Bacteria</taxon>
        <taxon>Pseudomonadati</taxon>
        <taxon>Pseudomonadota</taxon>
        <taxon>Gammaproteobacteria</taxon>
        <taxon>Pseudomonadales</taxon>
        <taxon>Pseudomonadaceae</taxon>
        <taxon>Pseudomonas</taxon>
    </lineage>
</organism>
<name>A0AA34RYQ1_PSEPU</name>